<reference evidence="2 3" key="1">
    <citation type="journal article" date="2018" name="PLoS Genet.">
        <title>Population sequencing reveals clonal diversity and ancestral inbreeding in the grapevine cultivar Chardonnay.</title>
        <authorList>
            <person name="Roach M.J."/>
            <person name="Johnson D.L."/>
            <person name="Bohlmann J."/>
            <person name="van Vuuren H.J."/>
            <person name="Jones S.J."/>
            <person name="Pretorius I.S."/>
            <person name="Schmidt S.A."/>
            <person name="Borneman A.R."/>
        </authorList>
    </citation>
    <scope>NUCLEOTIDE SEQUENCE [LARGE SCALE GENOMIC DNA]</scope>
    <source>
        <strain evidence="3">cv. Chardonnay</strain>
        <tissue evidence="2">Leaf</tissue>
    </source>
</reference>
<feature type="transmembrane region" description="Helical" evidence="1">
    <location>
        <begin position="78"/>
        <end position="102"/>
    </location>
</feature>
<dbReference type="Proteomes" id="UP000288805">
    <property type="component" value="Unassembled WGS sequence"/>
</dbReference>
<keyword evidence="1" id="KW-0812">Transmembrane</keyword>
<protein>
    <submittedName>
        <fullName evidence="2">Uncharacterized protein</fullName>
    </submittedName>
</protein>
<evidence type="ECO:0000313" key="3">
    <source>
        <dbReference type="Proteomes" id="UP000288805"/>
    </source>
</evidence>
<organism evidence="2 3">
    <name type="scientific">Vitis vinifera</name>
    <name type="common">Grape</name>
    <dbReference type="NCBI Taxonomy" id="29760"/>
    <lineage>
        <taxon>Eukaryota</taxon>
        <taxon>Viridiplantae</taxon>
        <taxon>Streptophyta</taxon>
        <taxon>Embryophyta</taxon>
        <taxon>Tracheophyta</taxon>
        <taxon>Spermatophyta</taxon>
        <taxon>Magnoliopsida</taxon>
        <taxon>eudicotyledons</taxon>
        <taxon>Gunneridae</taxon>
        <taxon>Pentapetalae</taxon>
        <taxon>rosids</taxon>
        <taxon>Vitales</taxon>
        <taxon>Vitaceae</taxon>
        <taxon>Viteae</taxon>
        <taxon>Vitis</taxon>
    </lineage>
</organism>
<evidence type="ECO:0000313" key="2">
    <source>
        <dbReference type="EMBL" id="RVW18066.1"/>
    </source>
</evidence>
<accession>A0A438C573</accession>
<comment type="caution">
    <text evidence="2">The sequence shown here is derived from an EMBL/GenBank/DDBJ whole genome shotgun (WGS) entry which is preliminary data.</text>
</comment>
<evidence type="ECO:0000256" key="1">
    <source>
        <dbReference type="SAM" id="Phobius"/>
    </source>
</evidence>
<gene>
    <name evidence="2" type="ORF">CK203_114286</name>
</gene>
<dbReference type="OrthoDB" id="1671777at2759"/>
<name>A0A438C573_VITVI</name>
<keyword evidence="1" id="KW-0472">Membrane</keyword>
<proteinExistence type="predicted"/>
<dbReference type="EMBL" id="QGNW01002554">
    <property type="protein sequence ID" value="RVW18066.1"/>
    <property type="molecule type" value="Genomic_DNA"/>
</dbReference>
<keyword evidence="1" id="KW-1133">Transmembrane helix</keyword>
<sequence length="185" mass="20643">MCCVNLRFSVPYAINIFKIFQVGILGWDWDPYNIMGDLSWMKVICFLLLLGFSFISIEGPPTPSINPRYVRLRLSVEYFSIPMAISLIASLIVPRTLFWYIFYPMIMLQPCCSPWLLNLQVCLHAMASRVPGCIFIITATAPPSQLADASQVIEGYPGADDPGSEGSEHGDLEANPADHHVVMIT</sequence>
<dbReference type="AlphaFoldDB" id="A0A438C573"/>
<feature type="transmembrane region" description="Helical" evidence="1">
    <location>
        <begin position="38"/>
        <end position="57"/>
    </location>
</feature>